<dbReference type="InterPro" id="IPR017895">
    <property type="entry name" value="HTH_IS408/IS1162_type"/>
</dbReference>
<dbReference type="Proteomes" id="UP001243009">
    <property type="component" value="Unassembled WGS sequence"/>
</dbReference>
<dbReference type="EMBL" id="JAUTWS010000462">
    <property type="protein sequence ID" value="MDO9714680.1"/>
    <property type="molecule type" value="Genomic_DNA"/>
</dbReference>
<keyword evidence="3" id="KW-1185">Reference proteome</keyword>
<dbReference type="PROSITE" id="PS50532">
    <property type="entry name" value="HTH_IS408"/>
    <property type="match status" value="1"/>
</dbReference>
<dbReference type="InterPro" id="IPR036388">
    <property type="entry name" value="WH-like_DNA-bd_sf"/>
</dbReference>
<organism evidence="2 3">
    <name type="scientific">Paracraurococcus lichenis</name>
    <dbReference type="NCBI Taxonomy" id="3064888"/>
    <lineage>
        <taxon>Bacteria</taxon>
        <taxon>Pseudomonadati</taxon>
        <taxon>Pseudomonadota</taxon>
        <taxon>Alphaproteobacteria</taxon>
        <taxon>Acetobacterales</taxon>
        <taxon>Roseomonadaceae</taxon>
        <taxon>Paracraurococcus</taxon>
    </lineage>
</organism>
<reference evidence="2 3" key="1">
    <citation type="submission" date="2023-08" db="EMBL/GenBank/DDBJ databases">
        <title>The draft genome sequence of Paracraurococcus sp. LOR1-02.</title>
        <authorList>
            <person name="Kingkaew E."/>
            <person name="Tanasupawat S."/>
        </authorList>
    </citation>
    <scope>NUCLEOTIDE SEQUENCE [LARGE SCALE GENOMIC DNA]</scope>
    <source>
        <strain evidence="2 3">LOR1-02</strain>
    </source>
</reference>
<proteinExistence type="predicted"/>
<comment type="caution">
    <text evidence="2">The sequence shown here is derived from an EMBL/GenBank/DDBJ whole genome shotgun (WGS) entry which is preliminary data.</text>
</comment>
<gene>
    <name evidence="2" type="ORF">Q7A36_40805</name>
</gene>
<name>A0ABT9EF51_9PROT</name>
<evidence type="ECO:0000313" key="2">
    <source>
        <dbReference type="EMBL" id="MDO9714680.1"/>
    </source>
</evidence>
<sequence length="132" mass="15031">MPTERLSMRRIRDVLRLKYEARLSERAMVAALGISKGAIGSYLSRARAAGLSWPLPEGLTDTELERQLFPGPPAGDAVASRLVPDWAEVERELRRRGVTRALLWQEYRAQHPDGFGYSWFCEAYEAWKSHLS</sequence>
<protein>
    <submittedName>
        <fullName evidence="2">IS21 family transposase</fullName>
    </submittedName>
</protein>
<evidence type="ECO:0000259" key="1">
    <source>
        <dbReference type="PROSITE" id="PS50532"/>
    </source>
</evidence>
<dbReference type="Gene3D" id="1.10.10.10">
    <property type="entry name" value="Winged helix-like DNA-binding domain superfamily/Winged helix DNA-binding domain"/>
    <property type="match status" value="1"/>
</dbReference>
<feature type="domain" description="HTH IS408-type" evidence="1">
    <location>
        <begin position="11"/>
        <end position="93"/>
    </location>
</feature>
<feature type="non-terminal residue" evidence="2">
    <location>
        <position position="132"/>
    </location>
</feature>
<accession>A0ABT9EF51</accession>
<evidence type="ECO:0000313" key="3">
    <source>
        <dbReference type="Proteomes" id="UP001243009"/>
    </source>
</evidence>